<proteinExistence type="evidence at transcript level"/>
<dbReference type="OMA" id="ILYLWAN"/>
<keyword evidence="5" id="KW-1133">Transmembrane helix</keyword>
<dbReference type="SUPFAM" id="SSF53474">
    <property type="entry name" value="alpha/beta-Hydrolases"/>
    <property type="match status" value="1"/>
</dbReference>
<dbReference type="AlphaFoldDB" id="D5AAW6"/>
<protein>
    <recommendedName>
        <fullName evidence="2">Maspardin</fullName>
    </recommendedName>
</protein>
<dbReference type="Pfam" id="PF00561">
    <property type="entry name" value="Abhydrolase_1"/>
    <property type="match status" value="1"/>
</dbReference>
<feature type="compositionally biased region" description="Polar residues" evidence="4">
    <location>
        <begin position="307"/>
        <end position="327"/>
    </location>
</feature>
<feature type="transmembrane region" description="Helical" evidence="5">
    <location>
        <begin position="366"/>
        <end position="387"/>
    </location>
</feature>
<dbReference type="GO" id="GO:0005737">
    <property type="term" value="C:cytoplasm"/>
    <property type="evidence" value="ECO:0007669"/>
    <property type="project" value="UniProtKB-SubCell"/>
</dbReference>
<evidence type="ECO:0000256" key="4">
    <source>
        <dbReference type="SAM" id="MobiDB-lite"/>
    </source>
</evidence>
<evidence type="ECO:0000256" key="2">
    <source>
        <dbReference type="ARBA" id="ARBA00020148"/>
    </source>
</evidence>
<feature type="region of interest" description="Disordered" evidence="4">
    <location>
        <begin position="276"/>
        <end position="332"/>
    </location>
</feature>
<evidence type="ECO:0000313" key="7">
    <source>
        <dbReference type="EMBL" id="ADE76685.1"/>
    </source>
</evidence>
<dbReference type="InterPro" id="IPR026151">
    <property type="entry name" value="Maspardin"/>
</dbReference>
<reference evidence="7" key="1">
    <citation type="submission" date="2010-04" db="EMBL/GenBank/DDBJ databases">
        <authorList>
            <person name="Reid K.E."/>
            <person name="Liao N."/>
            <person name="Chan S."/>
            <person name="Docking R."/>
            <person name="Taylor G."/>
            <person name="Moore R."/>
            <person name="Mayo M."/>
            <person name="Munro S."/>
            <person name="King J."/>
            <person name="Yanchuk A."/>
            <person name="Holt R."/>
            <person name="Jones S."/>
            <person name="Marra M."/>
            <person name="Ritland C.E."/>
            <person name="Ritland K."/>
            <person name="Bohlmann J."/>
        </authorList>
    </citation>
    <scope>NUCLEOTIDE SEQUENCE</scope>
    <source>
        <tissue evidence="7">Bud</tissue>
    </source>
</reference>
<organism evidence="7">
    <name type="scientific">Picea sitchensis</name>
    <name type="common">Sitka spruce</name>
    <name type="synonym">Pinus sitchensis</name>
    <dbReference type="NCBI Taxonomy" id="3332"/>
    <lineage>
        <taxon>Eukaryota</taxon>
        <taxon>Viridiplantae</taxon>
        <taxon>Streptophyta</taxon>
        <taxon>Embryophyta</taxon>
        <taxon>Tracheophyta</taxon>
        <taxon>Spermatophyta</taxon>
        <taxon>Pinopsida</taxon>
        <taxon>Pinidae</taxon>
        <taxon>Conifers I</taxon>
        <taxon>Pinales</taxon>
        <taxon>Pinaceae</taxon>
        <taxon>Picea</taxon>
    </lineage>
</organism>
<evidence type="ECO:0000259" key="6">
    <source>
        <dbReference type="Pfam" id="PF00561"/>
    </source>
</evidence>
<name>D5AAW6_PICSI</name>
<dbReference type="EMBL" id="BT123361">
    <property type="protein sequence ID" value="ADE76685.1"/>
    <property type="molecule type" value="mRNA"/>
</dbReference>
<evidence type="ECO:0000256" key="1">
    <source>
        <dbReference type="ARBA" id="ARBA00004496"/>
    </source>
</evidence>
<evidence type="ECO:0000256" key="5">
    <source>
        <dbReference type="SAM" id="Phobius"/>
    </source>
</evidence>
<dbReference type="InterPro" id="IPR029058">
    <property type="entry name" value="AB_hydrolase_fold"/>
</dbReference>
<keyword evidence="3" id="KW-0963">Cytoplasm</keyword>
<dbReference type="PANTHER" id="PTHR15913:SF0">
    <property type="entry name" value="MASPARDIN"/>
    <property type="match status" value="1"/>
</dbReference>
<keyword evidence="5" id="KW-0812">Transmembrane</keyword>
<accession>D5AAW6</accession>
<dbReference type="Gene3D" id="3.40.50.1820">
    <property type="entry name" value="alpha/beta hydrolase"/>
    <property type="match status" value="1"/>
</dbReference>
<feature type="domain" description="AB hydrolase-1" evidence="6">
    <location>
        <begin position="39"/>
        <end position="135"/>
    </location>
</feature>
<dbReference type="PANTHER" id="PTHR15913">
    <property type="entry name" value="ACID CLUSTER PROTEIN 33"/>
    <property type="match status" value="1"/>
</dbReference>
<keyword evidence="5" id="KW-0472">Membrane</keyword>
<dbReference type="ESTHER" id="picsi-d5aaw6">
    <property type="family name" value="Maspardin-ACP33-SPG21_like"/>
</dbReference>
<dbReference type="InterPro" id="IPR000073">
    <property type="entry name" value="AB_hydrolase_1"/>
</dbReference>
<comment type="subcellular location">
    <subcellularLocation>
        <location evidence="1">Cytoplasm</location>
    </subcellularLocation>
</comment>
<sequence>MASMPGDYVHFKACVPLRRVSVGSKQWRYYDYGPKQVAPLICLSGVIGTADVFYKQIMFLSMKQGYRVIAADAPPVSSHQEWLYSFEKFLDSIDIHHVHLYGTELGGFLAQLFAQYRPRRVKSLVLSNTFLDTSYFAEKTRWSSLINWTPSFMLKRHILTGIPNEPQDPFISDAVDFVVNQLDTLEREDLASRLILKTRSTSVGRLLLPDSTITIMDTNDYCTVPRQLKNQLTERYPGAREAFLKTGGDFPFLSRPDEVNLYLQLHLRRVGVEGQLDLAKDPSQRDSAGNPTEKNDPSEDAGDSSENHGSTFNQLEDGSLPSRSVGSSDDPDEHFVNKEVKFLDSETLKITAGLPNIFSMHLSQQYWMILYLWANILDCLVIVGRYGMIASVLMKVLADGFVSATCCSSLCGELYDSKVLEPRVLSSL</sequence>
<evidence type="ECO:0000256" key="3">
    <source>
        <dbReference type="ARBA" id="ARBA00022490"/>
    </source>
</evidence>